<dbReference type="InterPro" id="IPR011333">
    <property type="entry name" value="SKP1/BTB/POZ_sf"/>
</dbReference>
<evidence type="ECO:0000259" key="2">
    <source>
        <dbReference type="PROSITE" id="PS50097"/>
    </source>
</evidence>
<sequence>MANNASGWGSETAPDNGSSAHEDETLAALECMFEPPVDAICPFGNIVLVVDHSARPTHKFKVSSCILATVSPVFRAMFSKNFAEGQNISGDGWKEIRLEEDPEAVRLLCQLLHHRTPDLMNIASSTTGNLFARDILTMAILADKYDCVEAMRMPVRGLFDVVNRYLNGFQSHCTRKHFDLAAAAYILDQPEAFRDITKALVLHSFKISPSSFDINCDDFIPSTLACSLDTQRQLTRDHLVHHIAVLQSTFCLTASEYCKMGLISSFSADLNSLGLFPLKADANTLFNLLERFEQITVPILRTTEATCACSILSHHYLVPDVSQTLASDKWVSPAREWVWRSVGTEQPNWHHTNSCARMANHEFETRLLEQKDVVHAAKNIRDCIVGLCLDCIKEQREGTKACRVAHKAPWQDPHPDGYSVPVEKSLDLDCFSVVTQCVDDAGWGPPPAMRTRQKPSWWESAW</sequence>
<dbReference type="SMART" id="SM00225">
    <property type="entry name" value="BTB"/>
    <property type="match status" value="1"/>
</dbReference>
<name>A0A8H6RBS0_9PEZI</name>
<keyword evidence="4" id="KW-1185">Reference proteome</keyword>
<organism evidence="3 4">
    <name type="scientific">Pseudocercospora fuligena</name>
    <dbReference type="NCBI Taxonomy" id="685502"/>
    <lineage>
        <taxon>Eukaryota</taxon>
        <taxon>Fungi</taxon>
        <taxon>Dikarya</taxon>
        <taxon>Ascomycota</taxon>
        <taxon>Pezizomycotina</taxon>
        <taxon>Dothideomycetes</taxon>
        <taxon>Dothideomycetidae</taxon>
        <taxon>Mycosphaerellales</taxon>
        <taxon>Mycosphaerellaceae</taxon>
        <taxon>Pseudocercospora</taxon>
    </lineage>
</organism>
<gene>
    <name evidence="3" type="ORF">HII31_09946</name>
</gene>
<feature type="domain" description="BTB" evidence="2">
    <location>
        <begin position="44"/>
        <end position="121"/>
    </location>
</feature>
<dbReference type="PROSITE" id="PS50097">
    <property type="entry name" value="BTB"/>
    <property type="match status" value="1"/>
</dbReference>
<feature type="region of interest" description="Disordered" evidence="1">
    <location>
        <begin position="1"/>
        <end position="21"/>
    </location>
</feature>
<dbReference type="EMBL" id="JABCIY010000205">
    <property type="protein sequence ID" value="KAF7188694.1"/>
    <property type="molecule type" value="Genomic_DNA"/>
</dbReference>
<dbReference type="Gene3D" id="3.30.710.10">
    <property type="entry name" value="Potassium Channel Kv1.1, Chain A"/>
    <property type="match status" value="1"/>
</dbReference>
<dbReference type="InterPro" id="IPR000210">
    <property type="entry name" value="BTB/POZ_dom"/>
</dbReference>
<evidence type="ECO:0000313" key="4">
    <source>
        <dbReference type="Proteomes" id="UP000660729"/>
    </source>
</evidence>
<evidence type="ECO:0000256" key="1">
    <source>
        <dbReference type="SAM" id="MobiDB-lite"/>
    </source>
</evidence>
<dbReference type="Pfam" id="PF00651">
    <property type="entry name" value="BTB"/>
    <property type="match status" value="1"/>
</dbReference>
<accession>A0A8H6RBS0</accession>
<dbReference type="AlphaFoldDB" id="A0A8H6RBS0"/>
<comment type="caution">
    <text evidence="3">The sequence shown here is derived from an EMBL/GenBank/DDBJ whole genome shotgun (WGS) entry which is preliminary data.</text>
</comment>
<protein>
    <recommendedName>
        <fullName evidence="2">BTB domain-containing protein</fullName>
    </recommendedName>
</protein>
<dbReference type="CDD" id="cd18186">
    <property type="entry name" value="BTB_POZ_ZBTB_KLHL-like"/>
    <property type="match status" value="1"/>
</dbReference>
<proteinExistence type="predicted"/>
<dbReference type="SUPFAM" id="SSF54695">
    <property type="entry name" value="POZ domain"/>
    <property type="match status" value="1"/>
</dbReference>
<reference evidence="3" key="1">
    <citation type="submission" date="2020-04" db="EMBL/GenBank/DDBJ databases">
        <title>Draft genome resource of the tomato pathogen Pseudocercospora fuligena.</title>
        <authorList>
            <person name="Zaccaron A."/>
        </authorList>
    </citation>
    <scope>NUCLEOTIDE SEQUENCE</scope>
    <source>
        <strain evidence="3">PF001</strain>
    </source>
</reference>
<dbReference type="Proteomes" id="UP000660729">
    <property type="component" value="Unassembled WGS sequence"/>
</dbReference>
<evidence type="ECO:0000313" key="3">
    <source>
        <dbReference type="EMBL" id="KAF7188694.1"/>
    </source>
</evidence>
<feature type="compositionally biased region" description="Polar residues" evidence="1">
    <location>
        <begin position="1"/>
        <end position="19"/>
    </location>
</feature>
<dbReference type="OrthoDB" id="5275938at2759"/>